<protein>
    <recommendedName>
        <fullName evidence="2">DUF1376 domain-containing protein</fullName>
    </recommendedName>
</protein>
<reference evidence="1" key="1">
    <citation type="submission" date="2020-04" db="EMBL/GenBank/DDBJ databases">
        <authorList>
            <person name="Chiriac C."/>
            <person name="Salcher M."/>
            <person name="Ghai R."/>
            <person name="Kavagutti S V."/>
        </authorList>
    </citation>
    <scope>NUCLEOTIDE SEQUENCE</scope>
</reference>
<gene>
    <name evidence="1" type="ORF">UFOVP463_24</name>
</gene>
<sequence>MSKDPAFLFYPNDYLGGTMGMTFEEKGAYIELLMLQFNRGHMTEHMIGHTVGQLWKNIKDKFIQDPTGLWYNVRLDDEKSKRMAFTQSRRNNIKGVNQHTIGHMTSHMENENVNVNEDKNINIDFDFFWNDYDKKVGDKQKLKSKWNKLSDRERDQIMEYLPLYKEAVPDKQFRKNPETFLNNKSWLDEIVKRITPDNYKQSYAEREFAKLKSL</sequence>
<proteinExistence type="predicted"/>
<dbReference type="EMBL" id="LR796433">
    <property type="protein sequence ID" value="CAB4144188.1"/>
    <property type="molecule type" value="Genomic_DNA"/>
</dbReference>
<evidence type="ECO:0008006" key="2">
    <source>
        <dbReference type="Google" id="ProtNLM"/>
    </source>
</evidence>
<evidence type="ECO:0000313" key="1">
    <source>
        <dbReference type="EMBL" id="CAB4144188.1"/>
    </source>
</evidence>
<accession>A0A6J5MC38</accession>
<organism evidence="1">
    <name type="scientific">uncultured Caudovirales phage</name>
    <dbReference type="NCBI Taxonomy" id="2100421"/>
    <lineage>
        <taxon>Viruses</taxon>
        <taxon>Duplodnaviria</taxon>
        <taxon>Heunggongvirae</taxon>
        <taxon>Uroviricota</taxon>
        <taxon>Caudoviricetes</taxon>
        <taxon>Peduoviridae</taxon>
        <taxon>Maltschvirus</taxon>
        <taxon>Maltschvirus maltsch</taxon>
    </lineage>
</organism>
<name>A0A6J5MC38_9CAUD</name>